<proteinExistence type="inferred from homology"/>
<dbReference type="InterPro" id="IPR003856">
    <property type="entry name" value="LPS_length_determ_N"/>
</dbReference>
<dbReference type="NCBIfam" id="TIGR01007">
    <property type="entry name" value="eps_fam"/>
    <property type="match status" value="1"/>
</dbReference>
<evidence type="ECO:0000256" key="9">
    <source>
        <dbReference type="SAM" id="MobiDB-lite"/>
    </source>
</evidence>
<dbReference type="GO" id="GO:0005886">
    <property type="term" value="C:plasma membrane"/>
    <property type="evidence" value="ECO:0007669"/>
    <property type="project" value="UniProtKB-SubCell"/>
</dbReference>
<keyword evidence="3" id="KW-1003">Cell membrane</keyword>
<evidence type="ECO:0000256" key="5">
    <source>
        <dbReference type="ARBA" id="ARBA00022741"/>
    </source>
</evidence>
<accession>A0A9W6HH34</accession>
<dbReference type="PANTHER" id="PTHR32309:SF13">
    <property type="entry name" value="FERRIC ENTEROBACTIN TRANSPORT PROTEIN FEPE"/>
    <property type="match status" value="1"/>
</dbReference>
<evidence type="ECO:0000256" key="10">
    <source>
        <dbReference type="SAM" id="Phobius"/>
    </source>
</evidence>
<keyword evidence="8 10" id="KW-0472">Membrane</keyword>
<feature type="domain" description="Polysaccharide chain length determinant N-terminal" evidence="11">
    <location>
        <begin position="6"/>
        <end position="74"/>
    </location>
</feature>
<keyword evidence="4 10" id="KW-0812">Transmembrane</keyword>
<evidence type="ECO:0000256" key="3">
    <source>
        <dbReference type="ARBA" id="ARBA00022475"/>
    </source>
</evidence>
<evidence type="ECO:0000256" key="1">
    <source>
        <dbReference type="ARBA" id="ARBA00004651"/>
    </source>
</evidence>
<dbReference type="AlphaFoldDB" id="A0A9W6HH34"/>
<evidence type="ECO:0000256" key="6">
    <source>
        <dbReference type="ARBA" id="ARBA00022840"/>
    </source>
</evidence>
<keyword evidence="5" id="KW-0547">Nucleotide-binding</keyword>
<dbReference type="Proteomes" id="UP001142317">
    <property type="component" value="Unassembled WGS sequence"/>
</dbReference>
<dbReference type="PANTHER" id="PTHR32309">
    <property type="entry name" value="TYROSINE-PROTEIN KINASE"/>
    <property type="match status" value="1"/>
</dbReference>
<organism evidence="12 13">
    <name type="scientific">Microbacterium imperiale</name>
    <dbReference type="NCBI Taxonomy" id="33884"/>
    <lineage>
        <taxon>Bacteria</taxon>
        <taxon>Bacillati</taxon>
        <taxon>Actinomycetota</taxon>
        <taxon>Actinomycetes</taxon>
        <taxon>Micrococcales</taxon>
        <taxon>Microbacteriaceae</taxon>
        <taxon>Microbacterium</taxon>
    </lineage>
</organism>
<dbReference type="GO" id="GO:0005524">
    <property type="term" value="F:ATP binding"/>
    <property type="evidence" value="ECO:0007669"/>
    <property type="project" value="UniProtKB-KW"/>
</dbReference>
<keyword evidence="7 10" id="KW-1133">Transmembrane helix</keyword>
<reference evidence="12" key="2">
    <citation type="submission" date="2023-01" db="EMBL/GenBank/DDBJ databases">
        <authorList>
            <person name="Sun Q."/>
            <person name="Evtushenko L."/>
        </authorList>
    </citation>
    <scope>NUCLEOTIDE SEQUENCE</scope>
    <source>
        <strain evidence="12">VKM Ac-1447</strain>
    </source>
</reference>
<evidence type="ECO:0000256" key="7">
    <source>
        <dbReference type="ARBA" id="ARBA00022989"/>
    </source>
</evidence>
<evidence type="ECO:0000256" key="2">
    <source>
        <dbReference type="ARBA" id="ARBA00006683"/>
    </source>
</evidence>
<comment type="similarity">
    <text evidence="2">Belongs to the CpsC/CapA family.</text>
</comment>
<feature type="region of interest" description="Disordered" evidence="9">
    <location>
        <begin position="449"/>
        <end position="492"/>
    </location>
</feature>
<evidence type="ECO:0000313" key="12">
    <source>
        <dbReference type="EMBL" id="GLJ79899.1"/>
    </source>
</evidence>
<keyword evidence="6" id="KW-0067">ATP-binding</keyword>
<dbReference type="Pfam" id="PF02706">
    <property type="entry name" value="Wzz"/>
    <property type="match status" value="1"/>
</dbReference>
<dbReference type="EMBL" id="BSEO01000006">
    <property type="protein sequence ID" value="GLJ79899.1"/>
    <property type="molecule type" value="Genomic_DNA"/>
</dbReference>
<evidence type="ECO:0000256" key="8">
    <source>
        <dbReference type="ARBA" id="ARBA00023136"/>
    </source>
</evidence>
<comment type="caution">
    <text evidence="12">The sequence shown here is derived from an EMBL/GenBank/DDBJ whole genome shotgun (WGS) entry which is preliminary data.</text>
</comment>
<comment type="subcellular location">
    <subcellularLocation>
        <location evidence="1">Cell membrane</location>
        <topology evidence="1">Multi-pass membrane protein</topology>
    </subcellularLocation>
</comment>
<dbReference type="InterPro" id="IPR005702">
    <property type="entry name" value="Wzc-like_C"/>
</dbReference>
<dbReference type="RefSeq" id="WP_271174974.1">
    <property type="nucleotide sequence ID" value="NZ_JAGIOK010000001.1"/>
</dbReference>
<dbReference type="Gene3D" id="3.40.50.300">
    <property type="entry name" value="P-loop containing nucleotide triphosphate hydrolases"/>
    <property type="match status" value="1"/>
</dbReference>
<dbReference type="CDD" id="cd05387">
    <property type="entry name" value="BY-kinase"/>
    <property type="match status" value="1"/>
</dbReference>
<evidence type="ECO:0000256" key="4">
    <source>
        <dbReference type="ARBA" id="ARBA00022692"/>
    </source>
</evidence>
<dbReference type="InterPro" id="IPR027417">
    <property type="entry name" value="P-loop_NTPase"/>
</dbReference>
<name>A0A9W6HH34_9MICO</name>
<feature type="compositionally biased region" description="Basic and acidic residues" evidence="9">
    <location>
        <begin position="473"/>
        <end position="486"/>
    </location>
</feature>
<keyword evidence="13" id="KW-1185">Reference proteome</keyword>
<dbReference type="SUPFAM" id="SSF52540">
    <property type="entry name" value="P-loop containing nucleoside triphosphate hydrolases"/>
    <property type="match status" value="1"/>
</dbReference>
<dbReference type="InterPro" id="IPR050445">
    <property type="entry name" value="Bact_polysacc_biosynth/exp"/>
</dbReference>
<protein>
    <submittedName>
        <fullName evidence="12">Chromosome partitioning protein</fullName>
    </submittedName>
</protein>
<dbReference type="GO" id="GO:0004713">
    <property type="term" value="F:protein tyrosine kinase activity"/>
    <property type="evidence" value="ECO:0007669"/>
    <property type="project" value="TreeGrafter"/>
</dbReference>
<evidence type="ECO:0000313" key="13">
    <source>
        <dbReference type="Proteomes" id="UP001142317"/>
    </source>
</evidence>
<feature type="transmembrane region" description="Helical" evidence="10">
    <location>
        <begin position="174"/>
        <end position="193"/>
    </location>
</feature>
<sequence length="492" mass="51840">MESNRVLRVIRYHWMTVIVLMALGAAGALAYAWSVPREYTARADVFVAVTGSSTTGELAQSSNFSQQQARNLSTVATREIVLAPVIDELGLEDSTVQLRARVSTAVPLNTSMISISAVDPSPREAARIANLVAAELAEVVPTLSPQVDGSSPIRLRVIENAVPPNLPSAPQTPMLVILGALGGLVVAAVVVLLRLMFGTRVRTVEQAQETVGAAVIGTVSADRTADRAPLALVTAPHSLRAEDYRRLRGNLRFVQASQEHRVFVFTSSVPSEGKSTTAANAAVALAATGASVCLVEADLRRPSLSRILDLPPDLGFTNVIAGEATLDDALVAWGPDRLHVLLAGPVPPNPSELLESDRALDVLESLRAAHDIVLIDAPPVHPVADAAVLARLFGGVVLVVGAGRARERDVRRAVARLTSVGATIHGIVLNLARPSRADRRSYATYAVAPDAGRPARVNRGTTPRSGPGTSTAAHERPAADGLREEPSTAGRR</sequence>
<feature type="compositionally biased region" description="Low complexity" evidence="9">
    <location>
        <begin position="459"/>
        <end position="471"/>
    </location>
</feature>
<gene>
    <name evidence="12" type="ORF">GCM10017586_15820</name>
</gene>
<feature type="transmembrane region" description="Helical" evidence="10">
    <location>
        <begin position="12"/>
        <end position="33"/>
    </location>
</feature>
<reference evidence="12" key="1">
    <citation type="journal article" date="2014" name="Int. J. Syst. Evol. Microbiol.">
        <title>Complete genome sequence of Corynebacterium casei LMG S-19264T (=DSM 44701T), isolated from a smear-ripened cheese.</title>
        <authorList>
            <consortium name="US DOE Joint Genome Institute (JGI-PGF)"/>
            <person name="Walter F."/>
            <person name="Albersmeier A."/>
            <person name="Kalinowski J."/>
            <person name="Ruckert C."/>
        </authorList>
    </citation>
    <scope>NUCLEOTIDE SEQUENCE</scope>
    <source>
        <strain evidence="12">VKM Ac-1447</strain>
    </source>
</reference>
<evidence type="ECO:0000259" key="11">
    <source>
        <dbReference type="Pfam" id="PF02706"/>
    </source>
</evidence>